<reference evidence="2" key="1">
    <citation type="journal article" date="2010" name="ISME J.">
        <title>Metagenome of the Mediterranean deep chlorophyll maximum studied by direct and fosmid library 454 pyrosequencing.</title>
        <authorList>
            <person name="Ghai R."/>
            <person name="Martin-Cuadrado A.B."/>
            <person name="Molto A.G."/>
            <person name="Heredia I.G."/>
            <person name="Cabrera R."/>
            <person name="Martin J."/>
            <person name="Verdu M."/>
            <person name="Deschamps P."/>
            <person name="Moreira D."/>
            <person name="Lopez-Garcia P."/>
            <person name="Mira A."/>
            <person name="Rodriguez-Valera F."/>
        </authorList>
    </citation>
    <scope>NUCLEOTIDE SEQUENCE</scope>
</reference>
<dbReference type="CDD" id="cd00830">
    <property type="entry name" value="KAS_III"/>
    <property type="match status" value="1"/>
</dbReference>
<dbReference type="GO" id="GO:0044550">
    <property type="term" value="P:secondary metabolite biosynthetic process"/>
    <property type="evidence" value="ECO:0007669"/>
    <property type="project" value="TreeGrafter"/>
</dbReference>
<organism evidence="2">
    <name type="scientific">uncultured organism MedDCM-OCT-S04-C478</name>
    <dbReference type="NCBI Taxonomy" id="743617"/>
    <lineage>
        <taxon>unclassified sequences</taxon>
        <taxon>environmental samples</taxon>
    </lineage>
</organism>
<feature type="domain" description="Beta-ketoacyl-[acyl-carrier-protein] synthase III N-terminal" evidence="1">
    <location>
        <begin position="88"/>
        <end position="162"/>
    </location>
</feature>
<dbReference type="InterPro" id="IPR013751">
    <property type="entry name" value="ACP_syn_III_N"/>
</dbReference>
<dbReference type="SUPFAM" id="SSF53901">
    <property type="entry name" value="Thiolase-like"/>
    <property type="match status" value="2"/>
</dbReference>
<name>D6PK52_9ZZZZ</name>
<dbReference type="GO" id="GO:0004315">
    <property type="term" value="F:3-oxoacyl-[acyl-carrier-protein] synthase activity"/>
    <property type="evidence" value="ECO:0007669"/>
    <property type="project" value="InterPro"/>
</dbReference>
<protein>
    <recommendedName>
        <fullName evidence="1">Beta-ketoacyl-[acyl-carrier-protein] synthase III N-terminal domain-containing protein</fullName>
    </recommendedName>
</protein>
<dbReference type="GO" id="GO:0006633">
    <property type="term" value="P:fatty acid biosynthetic process"/>
    <property type="evidence" value="ECO:0007669"/>
    <property type="project" value="InterPro"/>
</dbReference>
<dbReference type="EMBL" id="GU943118">
    <property type="protein sequence ID" value="ADD96103.1"/>
    <property type="molecule type" value="Genomic_DNA"/>
</dbReference>
<dbReference type="NCBIfam" id="NF006829">
    <property type="entry name" value="PRK09352.1"/>
    <property type="match status" value="1"/>
</dbReference>
<dbReference type="PANTHER" id="PTHR34069">
    <property type="entry name" value="3-OXOACYL-[ACYL-CARRIER-PROTEIN] SYNTHASE 3"/>
    <property type="match status" value="1"/>
</dbReference>
<evidence type="ECO:0000259" key="1">
    <source>
        <dbReference type="Pfam" id="PF08545"/>
    </source>
</evidence>
<proteinExistence type="predicted"/>
<dbReference type="InterPro" id="IPR016039">
    <property type="entry name" value="Thiolase-like"/>
</dbReference>
<dbReference type="Gene3D" id="3.40.47.10">
    <property type="match status" value="1"/>
</dbReference>
<accession>D6PK52</accession>
<evidence type="ECO:0000313" key="2">
    <source>
        <dbReference type="EMBL" id="ADD96103.1"/>
    </source>
</evidence>
<dbReference type="AlphaFoldDB" id="D6PK52"/>
<dbReference type="Pfam" id="PF08545">
    <property type="entry name" value="ACP_syn_III"/>
    <property type="match status" value="1"/>
</dbReference>
<dbReference type="PANTHER" id="PTHR34069:SF2">
    <property type="entry name" value="BETA-KETOACYL-[ACYL-CARRIER-PROTEIN] SYNTHASE III"/>
    <property type="match status" value="1"/>
</dbReference>
<sequence>MTNDDLAVFVDTSDEWIQQRTGIEERRFCHVNNSDMAAVAGQHAIACAGLTPEDIDVVILATCTPDSIVPSAAAHVQRKLGAVNASVYDINAACAGFVYALEQGKAFVESGLYKRALIIGSEHITWLLDWSDRNTAVLFGDGAGAVVVEESKKEEDGEIFSFVNGLSSDKLDILEVPNFGSAMDRFNKDEAAKVRWTFDGQEIFKGGIRAMAKASDEVITKSGLKKRI</sequence>